<evidence type="ECO:0000256" key="2">
    <source>
        <dbReference type="ARBA" id="ARBA00023157"/>
    </source>
</evidence>
<organism evidence="4 5">
    <name type="scientific">Phnomibacter ginsenosidimutans</name>
    <dbReference type="NCBI Taxonomy" id="2676868"/>
    <lineage>
        <taxon>Bacteria</taxon>
        <taxon>Pseudomonadati</taxon>
        <taxon>Bacteroidota</taxon>
        <taxon>Chitinophagia</taxon>
        <taxon>Chitinophagales</taxon>
        <taxon>Chitinophagaceae</taxon>
        <taxon>Phnomibacter</taxon>
    </lineage>
</organism>
<dbReference type="GO" id="GO:0004415">
    <property type="term" value="F:hyalurononglucosaminidase activity"/>
    <property type="evidence" value="ECO:0007669"/>
    <property type="project" value="InterPro"/>
</dbReference>
<evidence type="ECO:0000313" key="4">
    <source>
        <dbReference type="EMBL" id="QGW27023.1"/>
    </source>
</evidence>
<dbReference type="Proteomes" id="UP000426027">
    <property type="component" value="Chromosome"/>
</dbReference>
<gene>
    <name evidence="4" type="ORF">GLV81_01905</name>
</gene>
<proteinExistence type="inferred from homology"/>
<keyword evidence="5" id="KW-1185">Reference proteome</keyword>
<reference evidence="4 5" key="1">
    <citation type="submission" date="2019-11" db="EMBL/GenBank/DDBJ databases">
        <authorList>
            <person name="Im W.T."/>
        </authorList>
    </citation>
    <scope>NUCLEOTIDE SEQUENCE [LARGE SCALE GENOMIC DNA]</scope>
    <source>
        <strain evidence="4 5">SB-02</strain>
    </source>
</reference>
<feature type="signal peptide" evidence="3">
    <location>
        <begin position="1"/>
        <end position="25"/>
    </location>
</feature>
<evidence type="ECO:0000256" key="3">
    <source>
        <dbReference type="SAM" id="SignalP"/>
    </source>
</evidence>
<feature type="chain" id="PRO_5026148647" description="Hyaluronidase" evidence="3">
    <location>
        <begin position="26"/>
        <end position="296"/>
    </location>
</feature>
<dbReference type="Pfam" id="PF01630">
    <property type="entry name" value="Glyco_hydro_56"/>
    <property type="match status" value="1"/>
</dbReference>
<evidence type="ECO:0000256" key="1">
    <source>
        <dbReference type="ARBA" id="ARBA00008871"/>
    </source>
</evidence>
<name>A0A6I6G6F7_9BACT</name>
<dbReference type="AlphaFoldDB" id="A0A6I6G6F7"/>
<accession>A0A6I6G6F7</accession>
<keyword evidence="3" id="KW-0732">Signal</keyword>
<keyword evidence="2" id="KW-1015">Disulfide bond</keyword>
<comment type="similarity">
    <text evidence="1">Belongs to the glycosyl hydrolase 56 family.</text>
</comment>
<dbReference type="EMBL" id="CP046566">
    <property type="protein sequence ID" value="QGW27023.1"/>
    <property type="molecule type" value="Genomic_DNA"/>
</dbReference>
<evidence type="ECO:0000313" key="5">
    <source>
        <dbReference type="Proteomes" id="UP000426027"/>
    </source>
</evidence>
<protein>
    <recommendedName>
        <fullName evidence="6">Hyaluronidase</fullName>
    </recommendedName>
</protein>
<dbReference type="SUPFAM" id="SSF51445">
    <property type="entry name" value="(Trans)glycosidases"/>
    <property type="match status" value="1"/>
</dbReference>
<dbReference type="InterPro" id="IPR017853">
    <property type="entry name" value="GH"/>
</dbReference>
<dbReference type="InterPro" id="IPR018155">
    <property type="entry name" value="Hyaluronidase"/>
</dbReference>
<evidence type="ECO:0008006" key="6">
    <source>
        <dbReference type="Google" id="ProtNLM"/>
    </source>
</evidence>
<dbReference type="Gene3D" id="3.20.20.70">
    <property type="entry name" value="Aldolase class I"/>
    <property type="match status" value="1"/>
</dbReference>
<sequence length="296" mass="33641">MYIRKIFPPLIILIMCMGKSIAVDAQQLLMAMENLPPASVAFQQKEKITSIPVLYASDFDPEDDGTADESLLKQAVAKKIPDINYKGVAVLDWEEPGFTVLEKGDAQSVLFQETLKKYLRLLALCKQLRPKANWGYYGIPFTSYWDSAMVVNTNKQIAPLIQAVDVLLPSLYSYYPQGTPQTNNQAYFAANASAMAQLAQQVKKKWYVFIWHRFHPSNEQSGLMLIPKAELAQHLLWMKKAAVQNSMEGFIWWGADDYYYKTGSAALKREVGKKSFVKYWNNTITIYGALIKKQLN</sequence>
<dbReference type="KEGG" id="fls:GLV81_01905"/>
<dbReference type="GO" id="GO:0005975">
    <property type="term" value="P:carbohydrate metabolic process"/>
    <property type="evidence" value="ECO:0007669"/>
    <property type="project" value="InterPro"/>
</dbReference>
<dbReference type="InterPro" id="IPR013785">
    <property type="entry name" value="Aldolase_TIM"/>
</dbReference>